<dbReference type="STRING" id="1071378.J7RTJ5"/>
<dbReference type="Proteomes" id="UP000000689">
    <property type="component" value="Chromosome 7"/>
</dbReference>
<gene>
    <name evidence="8" type="primary">NDAI0G05790</name>
    <name evidence="8" type="ordered locus">NDAI_0G05790</name>
</gene>
<dbReference type="GeneID" id="13927030"/>
<feature type="compositionally biased region" description="Acidic residues" evidence="6">
    <location>
        <begin position="529"/>
        <end position="545"/>
    </location>
</feature>
<keyword evidence="9" id="KW-1185">Reference proteome</keyword>
<dbReference type="AlphaFoldDB" id="J7RTJ5"/>
<dbReference type="GO" id="GO:0005737">
    <property type="term" value="C:cytoplasm"/>
    <property type="evidence" value="ECO:0007669"/>
    <property type="project" value="TreeGrafter"/>
</dbReference>
<dbReference type="HOGENOM" id="CLU_010228_2_1_1"/>
<keyword evidence="2" id="KW-0547">Nucleotide-binding</keyword>
<dbReference type="InterPro" id="IPR050339">
    <property type="entry name" value="CC_SR_Kinase"/>
</dbReference>
<dbReference type="InterPro" id="IPR011009">
    <property type="entry name" value="Kinase-like_dom_sf"/>
</dbReference>
<evidence type="ECO:0000256" key="6">
    <source>
        <dbReference type="SAM" id="MobiDB-lite"/>
    </source>
</evidence>
<dbReference type="Gene3D" id="1.10.510.10">
    <property type="entry name" value="Transferase(Phosphotransferase) domain 1"/>
    <property type="match status" value="1"/>
</dbReference>
<dbReference type="RefSeq" id="XP_003980238.1">
    <property type="nucleotide sequence ID" value="XM_003980189.1"/>
</dbReference>
<dbReference type="Gene3D" id="3.30.200.20">
    <property type="entry name" value="Phosphorylase Kinase, domain 1"/>
    <property type="match status" value="1"/>
</dbReference>
<protein>
    <recommendedName>
        <fullName evidence="7">Protein kinase domain-containing protein</fullName>
    </recommendedName>
</protein>
<evidence type="ECO:0000313" key="9">
    <source>
        <dbReference type="Proteomes" id="UP000000689"/>
    </source>
</evidence>
<dbReference type="CDD" id="cd00180">
    <property type="entry name" value="PKc"/>
    <property type="match status" value="1"/>
</dbReference>
<dbReference type="eggNOG" id="KOG0032">
    <property type="taxonomic scope" value="Eukaryota"/>
</dbReference>
<evidence type="ECO:0000256" key="5">
    <source>
        <dbReference type="ARBA" id="ARBA00037982"/>
    </source>
</evidence>
<keyword evidence="4" id="KW-0067">ATP-binding</keyword>
<dbReference type="PROSITE" id="PS00108">
    <property type="entry name" value="PROTEIN_KINASE_ST"/>
    <property type="match status" value="1"/>
</dbReference>
<dbReference type="GO" id="GO:0005524">
    <property type="term" value="F:ATP binding"/>
    <property type="evidence" value="ECO:0007669"/>
    <property type="project" value="UniProtKB-KW"/>
</dbReference>
<dbReference type="InterPro" id="IPR008271">
    <property type="entry name" value="Ser/Thr_kinase_AS"/>
</dbReference>
<dbReference type="PANTHER" id="PTHR11042:SF138">
    <property type="entry name" value="SERINE_THREONINE-PROTEIN KINASE IKS1-RELATED"/>
    <property type="match status" value="1"/>
</dbReference>
<dbReference type="GO" id="GO:0005634">
    <property type="term" value="C:nucleus"/>
    <property type="evidence" value="ECO:0007669"/>
    <property type="project" value="TreeGrafter"/>
</dbReference>
<dbReference type="SUPFAM" id="SSF56112">
    <property type="entry name" value="Protein kinase-like (PK-like)"/>
    <property type="match status" value="1"/>
</dbReference>
<organism evidence="8 9">
    <name type="scientific">Naumovozyma dairenensis (strain ATCC 10597 / BCRC 20456 / CBS 421 / NBRC 0211 / NRRL Y-12639)</name>
    <name type="common">Saccharomyces dairenensis</name>
    <dbReference type="NCBI Taxonomy" id="1071378"/>
    <lineage>
        <taxon>Eukaryota</taxon>
        <taxon>Fungi</taxon>
        <taxon>Dikarya</taxon>
        <taxon>Ascomycota</taxon>
        <taxon>Saccharomycotina</taxon>
        <taxon>Saccharomycetes</taxon>
        <taxon>Saccharomycetales</taxon>
        <taxon>Saccharomycetaceae</taxon>
        <taxon>Naumovozyma</taxon>
    </lineage>
</organism>
<comment type="similarity">
    <text evidence="5">Belongs to the protein kinase superfamily. Ser/Thr protein kinase family. GCN2 subfamily.</text>
</comment>
<dbReference type="GO" id="GO:0004672">
    <property type="term" value="F:protein kinase activity"/>
    <property type="evidence" value="ECO:0007669"/>
    <property type="project" value="InterPro"/>
</dbReference>
<keyword evidence="3" id="KW-0418">Kinase</keyword>
<sequence>MSLVPYRDDDSLILSDPTSNSLLIVNPISGKLSYFQQVPTTPPQYGSTHSTRRTHIHQRPLESLSSYICPQCGTEINQDSNFPSTPRFKLPKRYFQLLQSTHKQTISQSSISDIETSPQQIQNNNNKSFFIPPELFIPGYFHKFFTTLSLLGNGARGSVFKVVHKIGDTNLGIFALKKIPIGNDMIWFNKCIREVKALSSLTHKSANLITYNHVWLEMDDSCGVVPGATPEVGVLEPEKIPCLFILQQFCEGGNLEDCIERDVFAKAPNLESIEERKRRFRLKRDARRNNNNSLDGDHRQGLSSRQIISILRDIARGLHELHDIGLIHRDLKPSNCLLLQKYKEGDDLEFPTVVIGDLGESQMEGEARIGTGATGTLEFTAPEVIISDTMKRVATGMGRDYNEYTYAADIYSLGMICYFIIFGELPFNSELNIPELKEKVKSFKFNKRAMLEQHRSLKLLPIDHRIFDLMESLLSPSVSTRPTAKEVEDLLDSLLMNHEDGSAHNFDNEDNLSILEQPVENASNKNTSEVDDEIIEESEEDDDDGDEKIIEEIMNDHQQLPMFSINEQLLSLPAPHTPSQSHQSSNYFSGVNLKFSVVTFLTISIICLPKINVHVVYFTLFLYGMYSGTPTRTNLKALIGLSVVLLWLLTQI</sequence>
<dbReference type="InterPro" id="IPR000719">
    <property type="entry name" value="Prot_kinase_dom"/>
</dbReference>
<feature type="region of interest" description="Disordered" evidence="6">
    <location>
        <begin position="519"/>
        <end position="545"/>
    </location>
</feature>
<evidence type="ECO:0000256" key="3">
    <source>
        <dbReference type="ARBA" id="ARBA00022777"/>
    </source>
</evidence>
<dbReference type="EMBL" id="HE580273">
    <property type="protein sequence ID" value="CCK73562.1"/>
    <property type="molecule type" value="Genomic_DNA"/>
</dbReference>
<evidence type="ECO:0000259" key="7">
    <source>
        <dbReference type="PROSITE" id="PS50011"/>
    </source>
</evidence>
<dbReference type="PROSITE" id="PS50011">
    <property type="entry name" value="PROTEIN_KINASE_DOM"/>
    <property type="match status" value="1"/>
</dbReference>
<accession>J7RTJ5</accession>
<feature type="domain" description="Protein kinase" evidence="7">
    <location>
        <begin position="145"/>
        <end position="495"/>
    </location>
</feature>
<name>J7RTJ5_NAUDC</name>
<dbReference type="OMA" id="MICYFIV"/>
<reference evidence="8 9" key="1">
    <citation type="journal article" date="2011" name="Proc. Natl. Acad. Sci. U.S.A.">
        <title>Evolutionary erosion of yeast sex chromosomes by mating-type switching accidents.</title>
        <authorList>
            <person name="Gordon J.L."/>
            <person name="Armisen D."/>
            <person name="Proux-Wera E."/>
            <person name="Oheigeartaigh S.S."/>
            <person name="Byrne K.P."/>
            <person name="Wolfe K.H."/>
        </authorList>
    </citation>
    <scope>NUCLEOTIDE SEQUENCE [LARGE SCALE GENOMIC DNA]</scope>
    <source>
        <strain evidence="9">ATCC 10597 / BCRC 20456 / CBS 421 / NBRC 0211 / NRRL Y-12639</strain>
    </source>
</reference>
<evidence type="ECO:0000256" key="2">
    <source>
        <dbReference type="ARBA" id="ARBA00022741"/>
    </source>
</evidence>
<evidence type="ECO:0000313" key="8">
    <source>
        <dbReference type="EMBL" id="CCK73562.1"/>
    </source>
</evidence>
<dbReference type="PANTHER" id="PTHR11042">
    <property type="entry name" value="EUKARYOTIC TRANSLATION INITIATION FACTOR 2-ALPHA KINASE EIF2-ALPHA KINASE -RELATED"/>
    <property type="match status" value="1"/>
</dbReference>
<dbReference type="SMART" id="SM00220">
    <property type="entry name" value="S_TKc"/>
    <property type="match status" value="1"/>
</dbReference>
<proteinExistence type="inferred from homology"/>
<evidence type="ECO:0000256" key="4">
    <source>
        <dbReference type="ARBA" id="ARBA00022840"/>
    </source>
</evidence>
<evidence type="ECO:0000256" key="1">
    <source>
        <dbReference type="ARBA" id="ARBA00022679"/>
    </source>
</evidence>
<dbReference type="Pfam" id="PF00069">
    <property type="entry name" value="Pkinase"/>
    <property type="match status" value="1"/>
</dbReference>
<dbReference type="KEGG" id="ndi:NDAI_0G05790"/>
<keyword evidence="1" id="KW-0808">Transferase</keyword>
<dbReference type="OrthoDB" id="1405469at2759"/>